<sequence length="314" mass="31989">MNARIGSRSFLALAGVVVLWASAFPAVRVGVDGLGVAALSFLRLAVAAVALAVVAPFLGVRRPRPRDLPLIALAGSTGMTAYQILLNWGEVHVSAGTASMLIAVAPVFSVVLGRAFLFEPVTRHVVVGSGIAIGGSVIVALGGGSTGFSVGAPVVLAAAVVQGVYHVVSKPLLRRYSGLEVTTYAMVAGTVLALPLAPAALRAVAGAPPEALVSAAYLGLLPSAVGFVLWGYAVARLPLTVSTAALYLVPPVALIVSFVWLSEVPHALEVVGGVVIIAGVVLINRRSPASTREGRTSGPQPLPLRVPERTPACD</sequence>
<dbReference type="PANTHER" id="PTHR12715">
    <property type="entry name" value="TRANSPORTER, DRUG/METABOLITE EXPORTER FAMILY"/>
    <property type="match status" value="1"/>
</dbReference>
<name>A0ABU7FB56_9ACTN</name>
<feature type="transmembrane region" description="Helical" evidence="3">
    <location>
        <begin position="211"/>
        <end position="232"/>
    </location>
</feature>
<feature type="transmembrane region" description="Helical" evidence="3">
    <location>
        <begin position="91"/>
        <end position="113"/>
    </location>
</feature>
<evidence type="ECO:0000256" key="1">
    <source>
        <dbReference type="ARBA" id="ARBA00007362"/>
    </source>
</evidence>
<reference evidence="5" key="1">
    <citation type="submission" date="2024-01" db="EMBL/GenBank/DDBJ databases">
        <title>First draft genome sequence data of TA4-1, the type strain of Gram-positive actinobacterium Streptomyces chiangmaiensis.</title>
        <authorList>
            <person name="Yasawong M."/>
            <person name="Nantapong N."/>
        </authorList>
    </citation>
    <scope>NUCLEOTIDE SEQUENCE</scope>
    <source>
        <strain evidence="5">TA4-1</strain>
    </source>
</reference>
<keyword evidence="6" id="KW-1185">Reference proteome</keyword>
<feature type="domain" description="EamA" evidence="4">
    <location>
        <begin position="11"/>
        <end position="140"/>
    </location>
</feature>
<dbReference type="InterPro" id="IPR037185">
    <property type="entry name" value="EmrE-like"/>
</dbReference>
<protein>
    <submittedName>
        <fullName evidence="5">DMT family transporter</fullName>
    </submittedName>
</protein>
<feature type="transmembrane region" description="Helical" evidence="3">
    <location>
        <begin position="67"/>
        <end position="85"/>
    </location>
</feature>
<dbReference type="InterPro" id="IPR000620">
    <property type="entry name" value="EamA_dom"/>
</dbReference>
<feature type="domain" description="EamA" evidence="4">
    <location>
        <begin position="151"/>
        <end position="284"/>
    </location>
</feature>
<dbReference type="EMBL" id="JAYWVC010000006">
    <property type="protein sequence ID" value="MED7821095.1"/>
    <property type="molecule type" value="Genomic_DNA"/>
</dbReference>
<dbReference type="Pfam" id="PF00892">
    <property type="entry name" value="EamA"/>
    <property type="match status" value="2"/>
</dbReference>
<feature type="region of interest" description="Disordered" evidence="2">
    <location>
        <begin position="289"/>
        <end position="314"/>
    </location>
</feature>
<feature type="transmembrane region" description="Helical" evidence="3">
    <location>
        <begin position="181"/>
        <end position="205"/>
    </location>
</feature>
<dbReference type="Proteomes" id="UP001333996">
    <property type="component" value="Unassembled WGS sequence"/>
</dbReference>
<feature type="transmembrane region" description="Helical" evidence="3">
    <location>
        <begin position="41"/>
        <end position="60"/>
    </location>
</feature>
<keyword evidence="3" id="KW-0812">Transmembrane</keyword>
<dbReference type="InterPro" id="IPR052756">
    <property type="entry name" value="Alkyne_AA_exporter"/>
</dbReference>
<feature type="transmembrane region" description="Helical" evidence="3">
    <location>
        <begin position="244"/>
        <end position="261"/>
    </location>
</feature>
<evidence type="ECO:0000313" key="6">
    <source>
        <dbReference type="Proteomes" id="UP001333996"/>
    </source>
</evidence>
<comment type="caution">
    <text evidence="5">The sequence shown here is derived from an EMBL/GenBank/DDBJ whole genome shotgun (WGS) entry which is preliminary data.</text>
</comment>
<evidence type="ECO:0000256" key="3">
    <source>
        <dbReference type="SAM" id="Phobius"/>
    </source>
</evidence>
<dbReference type="PANTHER" id="PTHR12715:SF4">
    <property type="entry name" value="EAMA DOMAIN-CONTAINING PROTEIN"/>
    <property type="match status" value="1"/>
</dbReference>
<dbReference type="SUPFAM" id="SSF103481">
    <property type="entry name" value="Multidrug resistance efflux transporter EmrE"/>
    <property type="match status" value="2"/>
</dbReference>
<keyword evidence="3" id="KW-1133">Transmembrane helix</keyword>
<accession>A0ABU7FB56</accession>
<keyword evidence="3" id="KW-0472">Membrane</keyword>
<evidence type="ECO:0000256" key="2">
    <source>
        <dbReference type="SAM" id="MobiDB-lite"/>
    </source>
</evidence>
<comment type="similarity">
    <text evidence="1">Belongs to the EamA transporter family.</text>
</comment>
<dbReference type="RefSeq" id="WP_329505027.1">
    <property type="nucleotide sequence ID" value="NZ_BAAAYZ010000211.1"/>
</dbReference>
<feature type="transmembrane region" description="Helical" evidence="3">
    <location>
        <begin position="267"/>
        <end position="285"/>
    </location>
</feature>
<feature type="transmembrane region" description="Helical" evidence="3">
    <location>
        <begin position="150"/>
        <end position="169"/>
    </location>
</feature>
<dbReference type="Gene3D" id="1.10.3730.20">
    <property type="match status" value="1"/>
</dbReference>
<organism evidence="5 6">
    <name type="scientific">Streptomyces chiangmaiensis</name>
    <dbReference type="NCBI Taxonomy" id="766497"/>
    <lineage>
        <taxon>Bacteria</taxon>
        <taxon>Bacillati</taxon>
        <taxon>Actinomycetota</taxon>
        <taxon>Actinomycetes</taxon>
        <taxon>Kitasatosporales</taxon>
        <taxon>Streptomycetaceae</taxon>
        <taxon>Streptomyces</taxon>
    </lineage>
</organism>
<proteinExistence type="inferred from homology"/>
<feature type="transmembrane region" description="Helical" evidence="3">
    <location>
        <begin position="125"/>
        <end position="144"/>
    </location>
</feature>
<evidence type="ECO:0000259" key="4">
    <source>
        <dbReference type="Pfam" id="PF00892"/>
    </source>
</evidence>
<gene>
    <name evidence="5" type="ORF">VXC91_03635</name>
</gene>
<evidence type="ECO:0000313" key="5">
    <source>
        <dbReference type="EMBL" id="MED7821095.1"/>
    </source>
</evidence>